<dbReference type="SUPFAM" id="SSF53850">
    <property type="entry name" value="Periplasmic binding protein-like II"/>
    <property type="match status" value="1"/>
</dbReference>
<dbReference type="STRING" id="435.A0U92_00970"/>
<dbReference type="eggNOG" id="COG0715">
    <property type="taxonomic scope" value="Bacteria"/>
</dbReference>
<accession>A0A1U9KCN3</accession>
<feature type="chain" id="PRO_5012504906" evidence="1">
    <location>
        <begin position="31"/>
        <end position="348"/>
    </location>
</feature>
<organism evidence="2 3">
    <name type="scientific">Acetobacter aceti</name>
    <dbReference type="NCBI Taxonomy" id="435"/>
    <lineage>
        <taxon>Bacteria</taxon>
        <taxon>Pseudomonadati</taxon>
        <taxon>Pseudomonadota</taxon>
        <taxon>Alphaproteobacteria</taxon>
        <taxon>Acetobacterales</taxon>
        <taxon>Acetobacteraceae</taxon>
        <taxon>Acetobacter</taxon>
        <taxon>Acetobacter subgen. Acetobacter</taxon>
    </lineage>
</organism>
<dbReference type="AlphaFoldDB" id="A0A1U9KCN3"/>
<evidence type="ECO:0000313" key="2">
    <source>
        <dbReference type="EMBL" id="AQS83573.1"/>
    </source>
</evidence>
<dbReference type="Pfam" id="PF13379">
    <property type="entry name" value="NMT1_2"/>
    <property type="match status" value="1"/>
</dbReference>
<dbReference type="EMBL" id="CP014692">
    <property type="protein sequence ID" value="AQS83573.1"/>
    <property type="molecule type" value="Genomic_DNA"/>
</dbReference>
<gene>
    <name evidence="2" type="ORF">A0U92_00970</name>
</gene>
<evidence type="ECO:0000313" key="3">
    <source>
        <dbReference type="Proteomes" id="UP000188937"/>
    </source>
</evidence>
<sequence length="348" mass="36444">MVFRNKLRKLVTGMIAAAGVTLAAAQAATAAPVRVGYIPVLGSSALFVVDGEGWAKTAGLDLELVRFTSGPQAIQALVAGRIDAYVAGVLPLLQVRSRGVDVKVVASGAIEELSVISRGKLADGLDADKPGGLTKEQLTDRIANFTKVAGHKPKIAAQPTGSVPDTVLRYWLKTQEGQDLSSVDIVGIDIDAAQQAFLAQAVDAAILREPALTIIKARVPEARILATGHDLLPGQPGSVLAVVSPNSAEHAVWSGKLTSLFVKGTALIATHPEEAAPFVAKALGGGLMKPAVIEQALKNSASQFVSDPEKIIPGVKALQDFEVQQGVLRSAVPVEDLFDLKMWRQPAQ</sequence>
<keyword evidence="3" id="KW-1185">Reference proteome</keyword>
<evidence type="ECO:0000256" key="1">
    <source>
        <dbReference type="SAM" id="SignalP"/>
    </source>
</evidence>
<dbReference type="Gene3D" id="3.40.190.10">
    <property type="entry name" value="Periplasmic binding protein-like II"/>
    <property type="match status" value="2"/>
</dbReference>
<dbReference type="RefSeq" id="WP_077811600.1">
    <property type="nucleotide sequence ID" value="NZ_CP014692.1"/>
</dbReference>
<dbReference type="Proteomes" id="UP000188937">
    <property type="component" value="Chromosome"/>
</dbReference>
<keyword evidence="1" id="KW-0732">Signal</keyword>
<dbReference type="PANTHER" id="PTHR30024">
    <property type="entry name" value="ALIPHATIC SULFONATES-BINDING PROTEIN-RELATED"/>
    <property type="match status" value="1"/>
</dbReference>
<reference evidence="2 3" key="1">
    <citation type="submission" date="2016-03" db="EMBL/GenBank/DDBJ databases">
        <title>Acetic acid bacteria sequencing.</title>
        <authorList>
            <person name="Brandt J."/>
            <person name="Jakob F."/>
            <person name="Vogel R.F."/>
        </authorList>
    </citation>
    <scope>NUCLEOTIDE SEQUENCE [LARGE SCALE GENOMIC DNA]</scope>
    <source>
        <strain evidence="2 3">TMW2.1153</strain>
    </source>
</reference>
<feature type="signal peptide" evidence="1">
    <location>
        <begin position="1"/>
        <end position="30"/>
    </location>
</feature>
<protein>
    <submittedName>
        <fullName evidence="2">Nitrate ABC transporter substrate-binding protein</fullName>
    </submittedName>
</protein>
<proteinExistence type="predicted"/>
<dbReference type="KEGG" id="aace:A0U92_00970"/>
<dbReference type="OrthoDB" id="7307648at2"/>
<name>A0A1U9KCN3_ACEAC</name>